<dbReference type="InterPro" id="IPR004150">
    <property type="entry name" value="NAD_DNA_ligase_OB"/>
</dbReference>
<dbReference type="InterPro" id="IPR001357">
    <property type="entry name" value="BRCT_dom"/>
</dbReference>
<evidence type="ECO:0000256" key="1">
    <source>
        <dbReference type="ARBA" id="ARBA00004067"/>
    </source>
</evidence>
<feature type="coiled-coil region" evidence="16">
    <location>
        <begin position="1"/>
        <end position="55"/>
    </location>
</feature>
<evidence type="ECO:0000256" key="9">
    <source>
        <dbReference type="ARBA" id="ARBA00022842"/>
    </source>
</evidence>
<feature type="binding site" evidence="15">
    <location>
        <begin position="32"/>
        <end position="36"/>
    </location>
    <ligand>
        <name>NAD(+)</name>
        <dbReference type="ChEBI" id="CHEBI:57540"/>
    </ligand>
</feature>
<feature type="binding site" evidence="15">
    <location>
        <begin position="81"/>
        <end position="82"/>
    </location>
    <ligand>
        <name>NAD(+)</name>
        <dbReference type="ChEBI" id="CHEBI:57540"/>
    </ligand>
</feature>
<feature type="binding site" evidence="15">
    <location>
        <position position="405"/>
    </location>
    <ligand>
        <name>Zn(2+)</name>
        <dbReference type="ChEBI" id="CHEBI:29105"/>
    </ligand>
</feature>
<dbReference type="Proteomes" id="UP001198242">
    <property type="component" value="Unassembled WGS sequence"/>
</dbReference>
<dbReference type="GO" id="GO:0006260">
    <property type="term" value="P:DNA replication"/>
    <property type="evidence" value="ECO:0007669"/>
    <property type="project" value="UniProtKB-KW"/>
</dbReference>
<keyword evidence="8 15" id="KW-0862">Zinc</keyword>
<dbReference type="Gene3D" id="2.40.50.140">
    <property type="entry name" value="Nucleic acid-binding proteins"/>
    <property type="match status" value="1"/>
</dbReference>
<dbReference type="InterPro" id="IPR036420">
    <property type="entry name" value="BRCT_dom_sf"/>
</dbReference>
<evidence type="ECO:0000256" key="16">
    <source>
        <dbReference type="SAM" id="Coils"/>
    </source>
</evidence>
<feature type="binding site" evidence="15">
    <location>
        <position position="110"/>
    </location>
    <ligand>
        <name>NAD(+)</name>
        <dbReference type="ChEBI" id="CHEBI:57540"/>
    </ligand>
</feature>
<dbReference type="Gene3D" id="3.40.50.10190">
    <property type="entry name" value="BRCT domain"/>
    <property type="match status" value="1"/>
</dbReference>
<dbReference type="FunFam" id="2.40.50.140:FF:000012">
    <property type="entry name" value="DNA ligase"/>
    <property type="match status" value="1"/>
</dbReference>
<dbReference type="InterPro" id="IPR018239">
    <property type="entry name" value="DNA_ligase_AS"/>
</dbReference>
<dbReference type="Pfam" id="PF00533">
    <property type="entry name" value="BRCT"/>
    <property type="match status" value="1"/>
</dbReference>
<dbReference type="SMART" id="SM00292">
    <property type="entry name" value="BRCT"/>
    <property type="match status" value="1"/>
</dbReference>
<dbReference type="InterPro" id="IPR004149">
    <property type="entry name" value="Znf_DNAligase_C4"/>
</dbReference>
<dbReference type="GO" id="GO:0003911">
    <property type="term" value="F:DNA ligase (NAD+) activity"/>
    <property type="evidence" value="ECO:0007669"/>
    <property type="project" value="UniProtKB-UniRule"/>
</dbReference>
<dbReference type="InterPro" id="IPR001679">
    <property type="entry name" value="DNA_ligase"/>
</dbReference>
<dbReference type="FunFam" id="1.10.287.610:FF:000002">
    <property type="entry name" value="DNA ligase"/>
    <property type="match status" value="1"/>
</dbReference>
<keyword evidence="6 15" id="KW-0479">Metal-binding</keyword>
<dbReference type="Gene3D" id="6.20.10.30">
    <property type="match status" value="1"/>
</dbReference>
<feature type="binding site" evidence="15">
    <location>
        <position position="284"/>
    </location>
    <ligand>
        <name>NAD(+)</name>
        <dbReference type="ChEBI" id="CHEBI:57540"/>
    </ligand>
</feature>
<dbReference type="EC" id="6.5.1.2" evidence="2 15"/>
<keyword evidence="9 15" id="KW-0460">Magnesium</keyword>
<evidence type="ECO:0000256" key="8">
    <source>
        <dbReference type="ARBA" id="ARBA00022833"/>
    </source>
</evidence>
<reference evidence="18 19" key="1">
    <citation type="submission" date="2021-10" db="EMBL/GenBank/DDBJ databases">
        <title>Anaerobic single-cell dispensing facilitates the cultivation of human gut bacteria.</title>
        <authorList>
            <person name="Afrizal A."/>
        </authorList>
    </citation>
    <scope>NUCLEOTIDE SEQUENCE [LARGE SCALE GENOMIC DNA]</scope>
    <source>
        <strain evidence="18 19">CLA-AA-H232</strain>
    </source>
</reference>
<dbReference type="Pfam" id="PF12826">
    <property type="entry name" value="HHH_2"/>
    <property type="match status" value="1"/>
</dbReference>
<evidence type="ECO:0000256" key="4">
    <source>
        <dbReference type="ARBA" id="ARBA00022598"/>
    </source>
</evidence>
<evidence type="ECO:0000256" key="3">
    <source>
        <dbReference type="ARBA" id="ARBA00013308"/>
    </source>
</evidence>
<dbReference type="Gene3D" id="3.30.470.30">
    <property type="entry name" value="DNA ligase/mRNA capping enzyme"/>
    <property type="match status" value="1"/>
</dbReference>
<comment type="similarity">
    <text evidence="14 15">Belongs to the NAD-dependent DNA ligase family. LigA subfamily.</text>
</comment>
<dbReference type="InterPro" id="IPR003583">
    <property type="entry name" value="Hlx-hairpin-Hlx_DNA-bd_motif"/>
</dbReference>
<name>A0AAE3DYJ9_9FIRM</name>
<dbReference type="SMART" id="SM00278">
    <property type="entry name" value="HhH1"/>
    <property type="match status" value="3"/>
</dbReference>
<dbReference type="FunFam" id="1.10.150.20:FF:000006">
    <property type="entry name" value="DNA ligase"/>
    <property type="match status" value="1"/>
</dbReference>
<keyword evidence="12 15" id="KW-0464">Manganese</keyword>
<dbReference type="InterPro" id="IPR013839">
    <property type="entry name" value="DNAligase_adenylation"/>
</dbReference>
<dbReference type="CDD" id="cd17748">
    <property type="entry name" value="BRCT_DNA_ligase_like"/>
    <property type="match status" value="1"/>
</dbReference>
<evidence type="ECO:0000256" key="14">
    <source>
        <dbReference type="ARBA" id="ARBA00060881"/>
    </source>
</evidence>
<evidence type="ECO:0000256" key="7">
    <source>
        <dbReference type="ARBA" id="ARBA00022763"/>
    </source>
</evidence>
<dbReference type="InterPro" id="IPR010994">
    <property type="entry name" value="RuvA_2-like"/>
</dbReference>
<dbReference type="Pfam" id="PF14520">
    <property type="entry name" value="HHH_5"/>
    <property type="match status" value="1"/>
</dbReference>
<keyword evidence="4 15" id="KW-0436">Ligase</keyword>
<dbReference type="SUPFAM" id="SSF56091">
    <property type="entry name" value="DNA ligase/mRNA capping enzyme, catalytic domain"/>
    <property type="match status" value="1"/>
</dbReference>
<accession>A0AAE3DYJ9</accession>
<evidence type="ECO:0000313" key="18">
    <source>
        <dbReference type="EMBL" id="MCC2210462.1"/>
    </source>
</evidence>
<feature type="domain" description="BRCT" evidence="17">
    <location>
        <begin position="584"/>
        <end position="661"/>
    </location>
</feature>
<proteinExistence type="inferred from homology"/>
<evidence type="ECO:0000256" key="10">
    <source>
        <dbReference type="ARBA" id="ARBA00023027"/>
    </source>
</evidence>
<dbReference type="InterPro" id="IPR012340">
    <property type="entry name" value="NA-bd_OB-fold"/>
</dbReference>
<dbReference type="SUPFAM" id="SSF52113">
    <property type="entry name" value="BRCT domain"/>
    <property type="match status" value="1"/>
</dbReference>
<evidence type="ECO:0000256" key="13">
    <source>
        <dbReference type="ARBA" id="ARBA00034005"/>
    </source>
</evidence>
<evidence type="ECO:0000256" key="5">
    <source>
        <dbReference type="ARBA" id="ARBA00022705"/>
    </source>
</evidence>
<comment type="catalytic activity">
    <reaction evidence="13 15">
        <text>NAD(+) + (deoxyribonucleotide)n-3'-hydroxyl + 5'-phospho-(deoxyribonucleotide)m = (deoxyribonucleotide)n+m + AMP + beta-nicotinamide D-nucleotide.</text>
        <dbReference type="EC" id="6.5.1.2"/>
    </reaction>
</comment>
<sequence length="661" mass="74297">MNDIEKRIEELTNELNYHNHKYYVDDAPEISDFAFDKMLVELEQLEEKYPEYKKKNSPTVRVGGEAVKSFGEVHHDVPMLSQQKAFSKEEILDFDRRVRAVVHDVNYVVEQKIDGLSVSLEYVDGEFTRGSTRGDGINGEDVTENLKTIKSIPLTLKDDIPFLEVRGEVFLSRDNFNKINDILEASEQPLFANPRNAAAGSLRQLDPKIAAKRNLDIFVFNIQQIQGKEISTHIEGLEFLKEQGFKTILDKKSYSSIEKAYERILEIGEERGNLYFDIDGAVIKVNELTAREMLGDTAKFPRWSIAYKYPAEKQQTVIRDIKVQVGRTGVLTPLAILDTVHIAGSNVSRATLHNLDFIREKDIRIGDTVIIQKAGDIIPAVVEVIKENRDGSEKEFEMPTHCLECGALIVREEGEAAYRCTGVNCPAQRLRNIIHFVSRNAMDIDGLGPSIIEQMIEKDLIETAADLYYVKAEDIAEMDKMGEKSAQNLINALEKSKTNPLYRLINAFGIRHIGEKAAKILSAKYKTLDNLRNASVEELTEIADIGGKMAQSVVEFFMQEQSIAFIDKLEKAGVNCIDDSEDSIIDRRFEGMTFVLTGTLSKYKRSEAGKIIENYGGKTSSSVSKKTTYVLAGEDAGSKLDKANSLGVTVISEDEFEEMIK</sequence>
<dbReference type="SUPFAM" id="SSF50249">
    <property type="entry name" value="Nucleic acid-binding proteins"/>
    <property type="match status" value="1"/>
</dbReference>
<dbReference type="PROSITE" id="PS01055">
    <property type="entry name" value="DNA_LIGASE_N1"/>
    <property type="match status" value="1"/>
</dbReference>
<dbReference type="Gene3D" id="1.10.287.610">
    <property type="entry name" value="Helix hairpin bin"/>
    <property type="match status" value="1"/>
</dbReference>
<dbReference type="FunFam" id="1.10.150.20:FF:000007">
    <property type="entry name" value="DNA ligase"/>
    <property type="match status" value="1"/>
</dbReference>
<comment type="cofactor">
    <cofactor evidence="15">
        <name>Mg(2+)</name>
        <dbReference type="ChEBI" id="CHEBI:18420"/>
    </cofactor>
    <cofactor evidence="15">
        <name>Mn(2+)</name>
        <dbReference type="ChEBI" id="CHEBI:29035"/>
    </cofactor>
</comment>
<dbReference type="InterPro" id="IPR013840">
    <property type="entry name" value="DNAligase_N"/>
</dbReference>
<gene>
    <name evidence="15 18" type="primary">ligA</name>
    <name evidence="18" type="ORF">LKE05_06620</name>
</gene>
<dbReference type="NCBIfam" id="NF005932">
    <property type="entry name" value="PRK07956.1"/>
    <property type="match status" value="1"/>
</dbReference>
<dbReference type="PIRSF" id="PIRSF001604">
    <property type="entry name" value="LigA"/>
    <property type="match status" value="1"/>
</dbReference>
<dbReference type="GO" id="GO:0046872">
    <property type="term" value="F:metal ion binding"/>
    <property type="evidence" value="ECO:0007669"/>
    <property type="project" value="UniProtKB-KW"/>
</dbReference>
<feature type="binding site" evidence="15">
    <location>
        <position position="308"/>
    </location>
    <ligand>
        <name>NAD(+)</name>
        <dbReference type="ChEBI" id="CHEBI:57540"/>
    </ligand>
</feature>
<organism evidence="18 19">
    <name type="scientific">Hominilimicola fabiformis</name>
    <dbReference type="NCBI Taxonomy" id="2885356"/>
    <lineage>
        <taxon>Bacteria</taxon>
        <taxon>Bacillati</taxon>
        <taxon>Bacillota</taxon>
        <taxon>Clostridia</taxon>
        <taxon>Eubacteriales</taxon>
        <taxon>Oscillospiraceae</taxon>
        <taxon>Hominilimicola</taxon>
    </lineage>
</organism>
<feature type="binding site" evidence="15">
    <location>
        <position position="133"/>
    </location>
    <ligand>
        <name>NAD(+)</name>
        <dbReference type="ChEBI" id="CHEBI:57540"/>
    </ligand>
</feature>
<dbReference type="RefSeq" id="WP_147514902.1">
    <property type="nucleotide sequence ID" value="NZ_JAJEQM010000007.1"/>
</dbReference>
<dbReference type="InterPro" id="IPR041663">
    <property type="entry name" value="DisA/LigA_HHH"/>
</dbReference>
<dbReference type="SUPFAM" id="SSF47781">
    <property type="entry name" value="RuvA domain 2-like"/>
    <property type="match status" value="1"/>
</dbReference>
<keyword evidence="5 15" id="KW-0235">DNA replication</keyword>
<dbReference type="Pfam" id="PF03120">
    <property type="entry name" value="OB_DNA_ligase"/>
    <property type="match status" value="1"/>
</dbReference>
<feature type="binding site" evidence="15">
    <location>
        <position position="402"/>
    </location>
    <ligand>
        <name>Zn(2+)</name>
        <dbReference type="ChEBI" id="CHEBI:29105"/>
    </ligand>
</feature>
<dbReference type="NCBIfam" id="TIGR00575">
    <property type="entry name" value="dnlj"/>
    <property type="match status" value="1"/>
</dbReference>
<dbReference type="GO" id="GO:0003677">
    <property type="term" value="F:DNA binding"/>
    <property type="evidence" value="ECO:0007669"/>
    <property type="project" value="InterPro"/>
</dbReference>
<comment type="function">
    <text evidence="1 15">DNA ligase that catalyzes the formation of phosphodiester linkages between 5'-phosphoryl and 3'-hydroxyl groups in double-stranded DNA using NAD as a coenzyme and as the energy source for the reaction. It is essential for DNA replication and repair of damaged DNA.</text>
</comment>
<dbReference type="GO" id="GO:0006281">
    <property type="term" value="P:DNA repair"/>
    <property type="evidence" value="ECO:0007669"/>
    <property type="project" value="UniProtKB-KW"/>
</dbReference>
<dbReference type="CDD" id="cd00114">
    <property type="entry name" value="LIGANc"/>
    <property type="match status" value="1"/>
</dbReference>
<dbReference type="PANTHER" id="PTHR23389">
    <property type="entry name" value="CHROMOSOME TRANSMISSION FIDELITY FACTOR 18"/>
    <property type="match status" value="1"/>
</dbReference>
<feature type="binding site" evidence="15">
    <location>
        <position position="425"/>
    </location>
    <ligand>
        <name>Zn(2+)</name>
        <dbReference type="ChEBI" id="CHEBI:29105"/>
    </ligand>
</feature>
<evidence type="ECO:0000256" key="11">
    <source>
        <dbReference type="ARBA" id="ARBA00023204"/>
    </source>
</evidence>
<evidence type="ECO:0000256" key="6">
    <source>
        <dbReference type="ARBA" id="ARBA00022723"/>
    </source>
</evidence>
<evidence type="ECO:0000256" key="15">
    <source>
        <dbReference type="HAMAP-Rule" id="MF_01588"/>
    </source>
</evidence>
<feature type="binding site" evidence="15">
    <location>
        <position position="420"/>
    </location>
    <ligand>
        <name>Zn(2+)</name>
        <dbReference type="ChEBI" id="CHEBI:29105"/>
    </ligand>
</feature>
<dbReference type="HAMAP" id="MF_01588">
    <property type="entry name" value="DNA_ligase_A"/>
    <property type="match status" value="1"/>
</dbReference>
<evidence type="ECO:0000313" key="19">
    <source>
        <dbReference type="Proteomes" id="UP001198242"/>
    </source>
</evidence>
<dbReference type="AlphaFoldDB" id="A0AAE3DYJ9"/>
<dbReference type="FunFam" id="3.30.470.30:FF:000001">
    <property type="entry name" value="DNA ligase"/>
    <property type="match status" value="1"/>
</dbReference>
<dbReference type="PROSITE" id="PS50172">
    <property type="entry name" value="BRCT"/>
    <property type="match status" value="1"/>
</dbReference>
<keyword evidence="19" id="KW-1185">Reference proteome</keyword>
<dbReference type="GO" id="GO:0005829">
    <property type="term" value="C:cytosol"/>
    <property type="evidence" value="ECO:0007669"/>
    <property type="project" value="TreeGrafter"/>
</dbReference>
<keyword evidence="10 15" id="KW-0520">NAD</keyword>
<protein>
    <recommendedName>
        <fullName evidence="3 15">DNA ligase</fullName>
        <ecNumber evidence="2 15">6.5.1.2</ecNumber>
    </recommendedName>
    <alternativeName>
        <fullName evidence="15">Polydeoxyribonucleotide synthase [NAD(+)]</fullName>
    </alternativeName>
</protein>
<dbReference type="Pfam" id="PF01653">
    <property type="entry name" value="DNA_ligase_aden"/>
    <property type="match status" value="1"/>
</dbReference>
<comment type="caution">
    <text evidence="18">The sequence shown here is derived from an EMBL/GenBank/DDBJ whole genome shotgun (WGS) entry which is preliminary data.</text>
</comment>
<keyword evidence="7 15" id="KW-0227">DNA damage</keyword>
<keyword evidence="11 15" id="KW-0234">DNA repair</keyword>
<dbReference type="Gene3D" id="1.10.150.20">
    <property type="entry name" value="5' to 3' exonuclease, C-terminal subdomain"/>
    <property type="match status" value="2"/>
</dbReference>
<keyword evidence="16" id="KW-0175">Coiled coil</keyword>
<evidence type="ECO:0000256" key="12">
    <source>
        <dbReference type="ARBA" id="ARBA00023211"/>
    </source>
</evidence>
<feature type="binding site" evidence="15">
    <location>
        <position position="168"/>
    </location>
    <ligand>
        <name>NAD(+)</name>
        <dbReference type="ChEBI" id="CHEBI:57540"/>
    </ligand>
</feature>
<feature type="active site" description="N6-AMP-lysine intermediate" evidence="15">
    <location>
        <position position="112"/>
    </location>
</feature>
<dbReference type="Pfam" id="PF03119">
    <property type="entry name" value="DNA_ligase_ZBD"/>
    <property type="match status" value="1"/>
</dbReference>
<evidence type="ECO:0000259" key="17">
    <source>
        <dbReference type="PROSITE" id="PS50172"/>
    </source>
</evidence>
<dbReference type="SMART" id="SM00532">
    <property type="entry name" value="LIGANc"/>
    <property type="match status" value="1"/>
</dbReference>
<dbReference type="PANTHER" id="PTHR23389:SF9">
    <property type="entry name" value="DNA LIGASE"/>
    <property type="match status" value="1"/>
</dbReference>
<dbReference type="EMBL" id="JAJEQM010000007">
    <property type="protein sequence ID" value="MCC2210462.1"/>
    <property type="molecule type" value="Genomic_DNA"/>
</dbReference>
<evidence type="ECO:0000256" key="2">
    <source>
        <dbReference type="ARBA" id="ARBA00012722"/>
    </source>
</evidence>